<protein>
    <submittedName>
        <fullName evidence="1">Uncharacterized protein</fullName>
    </submittedName>
</protein>
<gene>
    <name evidence="1" type="ORF">ABG768_027674</name>
</gene>
<keyword evidence="2" id="KW-1185">Reference proteome</keyword>
<comment type="caution">
    <text evidence="1">The sequence shown here is derived from an EMBL/GenBank/DDBJ whole genome shotgun (WGS) entry which is preliminary data.</text>
</comment>
<name>A0AAW2A7U1_CULAL</name>
<reference evidence="1 2" key="1">
    <citation type="submission" date="2024-05" db="EMBL/GenBank/DDBJ databases">
        <title>A high-quality chromosomal-level genome assembly of Topmouth culter (Culter alburnus).</title>
        <authorList>
            <person name="Zhao H."/>
        </authorList>
    </citation>
    <scope>NUCLEOTIDE SEQUENCE [LARGE SCALE GENOMIC DNA]</scope>
    <source>
        <strain evidence="1">CATC2023</strain>
        <tissue evidence="1">Muscle</tissue>
    </source>
</reference>
<organism evidence="1 2">
    <name type="scientific">Culter alburnus</name>
    <name type="common">Topmouth culter</name>
    <dbReference type="NCBI Taxonomy" id="194366"/>
    <lineage>
        <taxon>Eukaryota</taxon>
        <taxon>Metazoa</taxon>
        <taxon>Chordata</taxon>
        <taxon>Craniata</taxon>
        <taxon>Vertebrata</taxon>
        <taxon>Euteleostomi</taxon>
        <taxon>Actinopterygii</taxon>
        <taxon>Neopterygii</taxon>
        <taxon>Teleostei</taxon>
        <taxon>Ostariophysi</taxon>
        <taxon>Cypriniformes</taxon>
        <taxon>Xenocyprididae</taxon>
        <taxon>Xenocypridinae</taxon>
        <taxon>Culter</taxon>
    </lineage>
</organism>
<evidence type="ECO:0000313" key="1">
    <source>
        <dbReference type="EMBL" id="KAK9969510.1"/>
    </source>
</evidence>
<dbReference type="Proteomes" id="UP001479290">
    <property type="component" value="Unassembled WGS sequence"/>
</dbReference>
<proteinExistence type="predicted"/>
<sequence>MPVRFTDTFSTAQALMIHGLVFFTITRPGLLSSSAGDYDEGLQRELSIWSFIRVSLTIRHTLHSPHIEGLAAAEFSAEWLECCKSVADGNGGLEQSSYAHNAPEGSWEHGQFYERQYLFTSKASHLC</sequence>
<dbReference type="AlphaFoldDB" id="A0AAW2A7U1"/>
<evidence type="ECO:0000313" key="2">
    <source>
        <dbReference type="Proteomes" id="UP001479290"/>
    </source>
</evidence>
<dbReference type="EMBL" id="JAWDJR010000009">
    <property type="protein sequence ID" value="KAK9969510.1"/>
    <property type="molecule type" value="Genomic_DNA"/>
</dbReference>
<accession>A0AAW2A7U1</accession>